<dbReference type="EnsemblMetazoa" id="ASIC012939-RA">
    <property type="protein sequence ID" value="ASIC012939-PA"/>
    <property type="gene ID" value="ASIC012939"/>
</dbReference>
<reference evidence="1 3" key="1">
    <citation type="journal article" date="2014" name="BMC Genomics">
        <title>Genome sequence of Anopheles sinensis provides insight into genetics basis of mosquito competence for malaria parasites.</title>
        <authorList>
            <person name="Zhou D."/>
            <person name="Zhang D."/>
            <person name="Ding G."/>
            <person name="Shi L."/>
            <person name="Hou Q."/>
            <person name="Ye Y."/>
            <person name="Xu Y."/>
            <person name="Zhou H."/>
            <person name="Xiong C."/>
            <person name="Li S."/>
            <person name="Yu J."/>
            <person name="Hong S."/>
            <person name="Yu X."/>
            <person name="Zou P."/>
            <person name="Chen C."/>
            <person name="Chang X."/>
            <person name="Wang W."/>
            <person name="Lv Y."/>
            <person name="Sun Y."/>
            <person name="Ma L."/>
            <person name="Shen B."/>
            <person name="Zhu C."/>
        </authorList>
    </citation>
    <scope>NUCLEOTIDE SEQUENCE [LARGE SCALE GENOMIC DNA]</scope>
</reference>
<dbReference type="AlphaFoldDB" id="A0A084W458"/>
<dbReference type="EMBL" id="KE525297">
    <property type="protein sequence ID" value="KFB45002.1"/>
    <property type="molecule type" value="Genomic_DNA"/>
</dbReference>
<proteinExistence type="predicted"/>
<evidence type="ECO:0000313" key="2">
    <source>
        <dbReference type="EnsemblMetazoa" id="ASIC012939-PA"/>
    </source>
</evidence>
<evidence type="ECO:0000313" key="1">
    <source>
        <dbReference type="EMBL" id="KFB45002.1"/>
    </source>
</evidence>
<dbReference type="VEuPathDB" id="VectorBase:ASIC012939"/>
<organism evidence="1">
    <name type="scientific">Anopheles sinensis</name>
    <name type="common">Mosquito</name>
    <dbReference type="NCBI Taxonomy" id="74873"/>
    <lineage>
        <taxon>Eukaryota</taxon>
        <taxon>Metazoa</taxon>
        <taxon>Ecdysozoa</taxon>
        <taxon>Arthropoda</taxon>
        <taxon>Hexapoda</taxon>
        <taxon>Insecta</taxon>
        <taxon>Pterygota</taxon>
        <taxon>Neoptera</taxon>
        <taxon>Endopterygota</taxon>
        <taxon>Diptera</taxon>
        <taxon>Nematocera</taxon>
        <taxon>Culicoidea</taxon>
        <taxon>Culicidae</taxon>
        <taxon>Anophelinae</taxon>
        <taxon>Anopheles</taxon>
    </lineage>
</organism>
<dbReference type="Proteomes" id="UP000030765">
    <property type="component" value="Unassembled WGS sequence"/>
</dbReference>
<evidence type="ECO:0000313" key="3">
    <source>
        <dbReference type="Proteomes" id="UP000030765"/>
    </source>
</evidence>
<reference evidence="2" key="2">
    <citation type="submission" date="2020-05" db="UniProtKB">
        <authorList>
            <consortium name="EnsemblMetazoa"/>
        </authorList>
    </citation>
    <scope>IDENTIFICATION</scope>
</reference>
<accession>A0A084W458</accession>
<protein>
    <submittedName>
        <fullName evidence="1 2">G-protein coupled receptor family C group 6 member A</fullName>
    </submittedName>
</protein>
<dbReference type="EMBL" id="ATLV01020279">
    <property type="status" value="NOT_ANNOTATED_CDS"/>
    <property type="molecule type" value="Genomic_DNA"/>
</dbReference>
<gene>
    <name evidence="1" type="ORF">ZHAS_00012939</name>
</gene>
<name>A0A084W458_ANOSI</name>
<sequence>MLLQCMRGAFLRDSNSSDEFADGVYRPPPAWLLDSFSTPACGEFSARSAPCGRHGNMRPAVSRIKTCSCVRCSWQGWNKNPNMRQHFRLRLRTHWEPTAMRRRDWWNAELAILGRLSMVLVLPMCEAVRPSPIRLINF</sequence>
<keyword evidence="1" id="KW-0675">Receptor</keyword>
<keyword evidence="3" id="KW-1185">Reference proteome</keyword>